<reference evidence="1" key="1">
    <citation type="submission" date="2020-06" db="EMBL/GenBank/DDBJ databases">
        <title>Draft genome of Bugula neritina, a colonial animal packing powerful symbionts and potential medicines.</title>
        <authorList>
            <person name="Rayko M."/>
        </authorList>
    </citation>
    <scope>NUCLEOTIDE SEQUENCE [LARGE SCALE GENOMIC DNA]</scope>
    <source>
        <strain evidence="1">Kwan_BN1</strain>
    </source>
</reference>
<dbReference type="EMBL" id="VXIV02002022">
    <property type="protein sequence ID" value="KAF6027799.1"/>
    <property type="molecule type" value="Genomic_DNA"/>
</dbReference>
<evidence type="ECO:0000313" key="2">
    <source>
        <dbReference type="Proteomes" id="UP000593567"/>
    </source>
</evidence>
<sequence length="124" mass="14556">MYRNTLQFYDDVARSQNSFFSTPDIRNMNVVDERFFEIIRMADGKARFRSILNPEFYLAVARFSSLDYQLVVTHLTPQLSSLFQYDFNHSIRTLSGVVMRLPKLPCGPNTEQENSFQSHLFQCE</sequence>
<organism evidence="1 2">
    <name type="scientific">Bugula neritina</name>
    <name type="common">Brown bryozoan</name>
    <name type="synonym">Sertularia neritina</name>
    <dbReference type="NCBI Taxonomy" id="10212"/>
    <lineage>
        <taxon>Eukaryota</taxon>
        <taxon>Metazoa</taxon>
        <taxon>Spiralia</taxon>
        <taxon>Lophotrochozoa</taxon>
        <taxon>Bryozoa</taxon>
        <taxon>Gymnolaemata</taxon>
        <taxon>Cheilostomatida</taxon>
        <taxon>Flustrina</taxon>
        <taxon>Buguloidea</taxon>
        <taxon>Bugulidae</taxon>
        <taxon>Bugula</taxon>
    </lineage>
</organism>
<comment type="caution">
    <text evidence="1">The sequence shown here is derived from an EMBL/GenBank/DDBJ whole genome shotgun (WGS) entry which is preliminary data.</text>
</comment>
<name>A0A7J7JN94_BUGNE</name>
<protein>
    <submittedName>
        <fullName evidence="1">Uncharacterized protein</fullName>
    </submittedName>
</protein>
<evidence type="ECO:0000313" key="1">
    <source>
        <dbReference type="EMBL" id="KAF6027799.1"/>
    </source>
</evidence>
<accession>A0A7J7JN94</accession>
<gene>
    <name evidence="1" type="ORF">EB796_013887</name>
</gene>
<keyword evidence="2" id="KW-1185">Reference proteome</keyword>
<dbReference type="Proteomes" id="UP000593567">
    <property type="component" value="Unassembled WGS sequence"/>
</dbReference>
<proteinExistence type="predicted"/>
<dbReference type="AlphaFoldDB" id="A0A7J7JN94"/>